<evidence type="ECO:0000313" key="2">
    <source>
        <dbReference type="Proteomes" id="UP000467840"/>
    </source>
</evidence>
<dbReference type="AlphaFoldDB" id="A0A6A6NGL5"/>
<gene>
    <name evidence="1" type="ORF">GH714_011751</name>
</gene>
<reference evidence="1 2" key="1">
    <citation type="journal article" date="2020" name="Mol. Plant">
        <title>The Chromosome-Based Rubber Tree Genome Provides New Insights into Spurge Genome Evolution and Rubber Biosynthesis.</title>
        <authorList>
            <person name="Liu J."/>
            <person name="Shi C."/>
            <person name="Shi C.C."/>
            <person name="Li W."/>
            <person name="Zhang Q.J."/>
            <person name="Zhang Y."/>
            <person name="Li K."/>
            <person name="Lu H.F."/>
            <person name="Shi C."/>
            <person name="Zhu S.T."/>
            <person name="Xiao Z.Y."/>
            <person name="Nan H."/>
            <person name="Yue Y."/>
            <person name="Zhu X.G."/>
            <person name="Wu Y."/>
            <person name="Hong X.N."/>
            <person name="Fan G.Y."/>
            <person name="Tong Y."/>
            <person name="Zhang D."/>
            <person name="Mao C.L."/>
            <person name="Liu Y.L."/>
            <person name="Hao S.J."/>
            <person name="Liu W.Q."/>
            <person name="Lv M.Q."/>
            <person name="Zhang H.B."/>
            <person name="Liu Y."/>
            <person name="Hu-Tang G.R."/>
            <person name="Wang J.P."/>
            <person name="Wang J.H."/>
            <person name="Sun Y.H."/>
            <person name="Ni S.B."/>
            <person name="Chen W.B."/>
            <person name="Zhang X.C."/>
            <person name="Jiao Y.N."/>
            <person name="Eichler E.E."/>
            <person name="Li G.H."/>
            <person name="Liu X."/>
            <person name="Gao L.Z."/>
        </authorList>
    </citation>
    <scope>NUCLEOTIDE SEQUENCE [LARGE SCALE GENOMIC DNA]</scope>
    <source>
        <strain evidence="2">cv. GT1</strain>
        <tissue evidence="1">Leaf</tissue>
    </source>
</reference>
<dbReference type="Proteomes" id="UP000467840">
    <property type="component" value="Chromosome 5"/>
</dbReference>
<organism evidence="1 2">
    <name type="scientific">Hevea brasiliensis</name>
    <name type="common">Para rubber tree</name>
    <name type="synonym">Siphonia brasiliensis</name>
    <dbReference type="NCBI Taxonomy" id="3981"/>
    <lineage>
        <taxon>Eukaryota</taxon>
        <taxon>Viridiplantae</taxon>
        <taxon>Streptophyta</taxon>
        <taxon>Embryophyta</taxon>
        <taxon>Tracheophyta</taxon>
        <taxon>Spermatophyta</taxon>
        <taxon>Magnoliopsida</taxon>
        <taxon>eudicotyledons</taxon>
        <taxon>Gunneridae</taxon>
        <taxon>Pentapetalae</taxon>
        <taxon>rosids</taxon>
        <taxon>fabids</taxon>
        <taxon>Malpighiales</taxon>
        <taxon>Euphorbiaceae</taxon>
        <taxon>Crotonoideae</taxon>
        <taxon>Micrandreae</taxon>
        <taxon>Hevea</taxon>
    </lineage>
</organism>
<proteinExistence type="predicted"/>
<keyword evidence="2" id="KW-1185">Reference proteome</keyword>
<protein>
    <submittedName>
        <fullName evidence="1">Uncharacterized protein</fullName>
    </submittedName>
</protein>
<comment type="caution">
    <text evidence="1">The sequence shown here is derived from an EMBL/GenBank/DDBJ whole genome shotgun (WGS) entry which is preliminary data.</text>
</comment>
<sequence>MNAVDTPLEACEDNHSIKDLSVRLGSIQQNYKGPWKGLLHWLGFGSQYRSSKVTLQGIEFGGKEEGDGGEFKDLLRSTWEVRASQ</sequence>
<evidence type="ECO:0000313" key="1">
    <source>
        <dbReference type="EMBL" id="KAF2324292.1"/>
    </source>
</evidence>
<dbReference type="EMBL" id="JAAGAX010000001">
    <property type="protein sequence ID" value="KAF2324292.1"/>
    <property type="molecule type" value="Genomic_DNA"/>
</dbReference>
<accession>A0A6A6NGL5</accession>
<name>A0A6A6NGL5_HEVBR</name>